<feature type="transmembrane region" description="Helical" evidence="5">
    <location>
        <begin position="12"/>
        <end position="34"/>
    </location>
</feature>
<dbReference type="Pfam" id="PF01694">
    <property type="entry name" value="Rhomboid"/>
    <property type="match status" value="1"/>
</dbReference>
<feature type="transmembrane region" description="Helical" evidence="5">
    <location>
        <begin position="143"/>
        <end position="162"/>
    </location>
</feature>
<name>A0A1G8DCC6_9FLAO</name>
<accession>A0A1G8DCC6</accession>
<feature type="domain" description="Peptidase S54 rhomboid" evidence="6">
    <location>
        <begin position="51"/>
        <end position="190"/>
    </location>
</feature>
<evidence type="ECO:0000313" key="8">
    <source>
        <dbReference type="Proteomes" id="UP000243588"/>
    </source>
</evidence>
<dbReference type="InterPro" id="IPR022764">
    <property type="entry name" value="Peptidase_S54_rhomboid_dom"/>
</dbReference>
<keyword evidence="3 5" id="KW-1133">Transmembrane helix</keyword>
<reference evidence="8" key="1">
    <citation type="submission" date="2016-10" db="EMBL/GenBank/DDBJ databases">
        <authorList>
            <person name="Varghese N."/>
            <person name="Submissions S."/>
        </authorList>
    </citation>
    <scope>NUCLEOTIDE SEQUENCE [LARGE SCALE GENOMIC DNA]</scope>
    <source>
        <strain evidence="8">DSM 23313</strain>
    </source>
</reference>
<dbReference type="GO" id="GO:0006508">
    <property type="term" value="P:proteolysis"/>
    <property type="evidence" value="ECO:0007669"/>
    <property type="project" value="UniProtKB-KW"/>
</dbReference>
<organism evidence="7 8">
    <name type="scientific">Myroides phaeus</name>
    <dbReference type="NCBI Taxonomy" id="702745"/>
    <lineage>
        <taxon>Bacteria</taxon>
        <taxon>Pseudomonadati</taxon>
        <taxon>Bacteroidota</taxon>
        <taxon>Flavobacteriia</taxon>
        <taxon>Flavobacteriales</taxon>
        <taxon>Flavobacteriaceae</taxon>
        <taxon>Myroides</taxon>
    </lineage>
</organism>
<evidence type="ECO:0000256" key="1">
    <source>
        <dbReference type="ARBA" id="ARBA00004141"/>
    </source>
</evidence>
<sequence length="200" mass="22534">METKRHINKQAIVVPLVLVGVMWLVFILQQIGVFQQCYGVIPWKLQGLKGIVLSPLFHGSWDHLISNTVPFLFLSFLTIQFYNKIAYKVFVIGWLIAGLGVWIFPDIDSLSTGVRSCHIGASGVIYMLLCFLFISGILSKKFLLLLLSLGIGVLYWGLIYGVFPNEQLGSNVSWQGHLMGSLAGGYLAWQFNKHNFRRAR</sequence>
<keyword evidence="7" id="KW-0378">Hydrolase</keyword>
<evidence type="ECO:0000256" key="4">
    <source>
        <dbReference type="ARBA" id="ARBA00023136"/>
    </source>
</evidence>
<dbReference type="GO" id="GO:0004252">
    <property type="term" value="F:serine-type endopeptidase activity"/>
    <property type="evidence" value="ECO:0007669"/>
    <property type="project" value="InterPro"/>
</dbReference>
<keyword evidence="8" id="KW-1185">Reference proteome</keyword>
<dbReference type="GO" id="GO:0016020">
    <property type="term" value="C:membrane"/>
    <property type="evidence" value="ECO:0007669"/>
    <property type="project" value="UniProtKB-SubCell"/>
</dbReference>
<evidence type="ECO:0000256" key="5">
    <source>
        <dbReference type="SAM" id="Phobius"/>
    </source>
</evidence>
<comment type="subcellular location">
    <subcellularLocation>
        <location evidence="1">Membrane</location>
        <topology evidence="1">Multi-pass membrane protein</topology>
    </subcellularLocation>
</comment>
<dbReference type="SUPFAM" id="SSF144091">
    <property type="entry name" value="Rhomboid-like"/>
    <property type="match status" value="1"/>
</dbReference>
<protein>
    <submittedName>
        <fullName evidence="7">Membrane associated serine protease, rhomboid family</fullName>
    </submittedName>
</protein>
<evidence type="ECO:0000256" key="3">
    <source>
        <dbReference type="ARBA" id="ARBA00022989"/>
    </source>
</evidence>
<dbReference type="STRING" id="702745.SAMN05421818_106108"/>
<dbReference type="Proteomes" id="UP000243588">
    <property type="component" value="Unassembled WGS sequence"/>
</dbReference>
<evidence type="ECO:0000256" key="2">
    <source>
        <dbReference type="ARBA" id="ARBA00022692"/>
    </source>
</evidence>
<proteinExistence type="predicted"/>
<keyword evidence="4 5" id="KW-0472">Membrane</keyword>
<dbReference type="AlphaFoldDB" id="A0A1G8DCC6"/>
<evidence type="ECO:0000259" key="6">
    <source>
        <dbReference type="Pfam" id="PF01694"/>
    </source>
</evidence>
<evidence type="ECO:0000313" key="7">
    <source>
        <dbReference type="EMBL" id="SDH55305.1"/>
    </source>
</evidence>
<dbReference type="RefSeq" id="WP_090407067.1">
    <property type="nucleotide sequence ID" value="NZ_FNDQ01000006.1"/>
</dbReference>
<dbReference type="InterPro" id="IPR035952">
    <property type="entry name" value="Rhomboid-like_sf"/>
</dbReference>
<feature type="transmembrane region" description="Helical" evidence="5">
    <location>
        <begin position="119"/>
        <end position="138"/>
    </location>
</feature>
<keyword evidence="2 5" id="KW-0812">Transmembrane</keyword>
<feature type="transmembrane region" description="Helical" evidence="5">
    <location>
        <begin position="174"/>
        <end position="191"/>
    </location>
</feature>
<dbReference type="EMBL" id="FNDQ01000006">
    <property type="protein sequence ID" value="SDH55305.1"/>
    <property type="molecule type" value="Genomic_DNA"/>
</dbReference>
<gene>
    <name evidence="7" type="ORF">SAMN05421818_106108</name>
</gene>
<feature type="transmembrane region" description="Helical" evidence="5">
    <location>
        <begin position="64"/>
        <end position="82"/>
    </location>
</feature>
<keyword evidence="7" id="KW-0645">Protease</keyword>
<dbReference type="Gene3D" id="1.20.1540.10">
    <property type="entry name" value="Rhomboid-like"/>
    <property type="match status" value="1"/>
</dbReference>
<feature type="transmembrane region" description="Helical" evidence="5">
    <location>
        <begin position="89"/>
        <end position="107"/>
    </location>
</feature>